<name>A0A1X2H4T3_SYNRA</name>
<proteinExistence type="predicted"/>
<accession>A0A1X2H4T3</accession>
<protein>
    <submittedName>
        <fullName evidence="3">Uncharacterized protein</fullName>
    </submittedName>
</protein>
<dbReference type="EMBL" id="MCGN01000009">
    <property type="protein sequence ID" value="ORY93000.1"/>
    <property type="molecule type" value="Genomic_DNA"/>
</dbReference>
<dbReference type="AlphaFoldDB" id="A0A1X2H4T3"/>
<feature type="chain" id="PRO_5013049717" evidence="2">
    <location>
        <begin position="20"/>
        <end position="69"/>
    </location>
</feature>
<reference evidence="3 4" key="1">
    <citation type="submission" date="2016-07" db="EMBL/GenBank/DDBJ databases">
        <title>Pervasive Adenine N6-methylation of Active Genes in Fungi.</title>
        <authorList>
            <consortium name="DOE Joint Genome Institute"/>
            <person name="Mondo S.J."/>
            <person name="Dannebaum R.O."/>
            <person name="Kuo R.C."/>
            <person name="Labutti K."/>
            <person name="Haridas S."/>
            <person name="Kuo A."/>
            <person name="Salamov A."/>
            <person name="Ahrendt S.R."/>
            <person name="Lipzen A."/>
            <person name="Sullivan W."/>
            <person name="Andreopoulos W.B."/>
            <person name="Clum A."/>
            <person name="Lindquist E."/>
            <person name="Daum C."/>
            <person name="Ramamoorthy G.K."/>
            <person name="Gryganskyi A."/>
            <person name="Culley D."/>
            <person name="Magnuson J.K."/>
            <person name="James T.Y."/>
            <person name="O'Malley M.A."/>
            <person name="Stajich J.E."/>
            <person name="Spatafora J.W."/>
            <person name="Visel A."/>
            <person name="Grigoriev I.V."/>
        </authorList>
    </citation>
    <scope>NUCLEOTIDE SEQUENCE [LARGE SCALE GENOMIC DNA]</scope>
    <source>
        <strain evidence="3 4">NRRL 2496</strain>
    </source>
</reference>
<gene>
    <name evidence="3" type="ORF">BCR43DRAFT_361617</name>
</gene>
<keyword evidence="4" id="KW-1185">Reference proteome</keyword>
<dbReference type="Proteomes" id="UP000242180">
    <property type="component" value="Unassembled WGS sequence"/>
</dbReference>
<dbReference type="InParanoid" id="A0A1X2H4T3"/>
<keyword evidence="2" id="KW-0732">Signal</keyword>
<evidence type="ECO:0000313" key="3">
    <source>
        <dbReference type="EMBL" id="ORY93000.1"/>
    </source>
</evidence>
<evidence type="ECO:0000256" key="1">
    <source>
        <dbReference type="SAM" id="MobiDB-lite"/>
    </source>
</evidence>
<feature type="region of interest" description="Disordered" evidence="1">
    <location>
        <begin position="22"/>
        <end position="50"/>
    </location>
</feature>
<feature type="compositionally biased region" description="Polar residues" evidence="1">
    <location>
        <begin position="32"/>
        <end position="46"/>
    </location>
</feature>
<organism evidence="3 4">
    <name type="scientific">Syncephalastrum racemosum</name>
    <name type="common">Filamentous fungus</name>
    <dbReference type="NCBI Taxonomy" id="13706"/>
    <lineage>
        <taxon>Eukaryota</taxon>
        <taxon>Fungi</taxon>
        <taxon>Fungi incertae sedis</taxon>
        <taxon>Mucoromycota</taxon>
        <taxon>Mucoromycotina</taxon>
        <taxon>Mucoromycetes</taxon>
        <taxon>Mucorales</taxon>
        <taxon>Syncephalastraceae</taxon>
        <taxon>Syncephalastrum</taxon>
    </lineage>
</organism>
<evidence type="ECO:0000256" key="2">
    <source>
        <dbReference type="SAM" id="SignalP"/>
    </source>
</evidence>
<comment type="caution">
    <text evidence="3">The sequence shown here is derived from an EMBL/GenBank/DDBJ whole genome shotgun (WGS) entry which is preliminary data.</text>
</comment>
<sequence>MRLIFISLLLATLISSALSAPAGESQEAPSKEGNNVQFQDTGSLNKRVNPLCQGTPLETTLMCQDQGKG</sequence>
<feature type="signal peptide" evidence="2">
    <location>
        <begin position="1"/>
        <end position="19"/>
    </location>
</feature>
<evidence type="ECO:0000313" key="4">
    <source>
        <dbReference type="Proteomes" id="UP000242180"/>
    </source>
</evidence>